<comment type="pathway">
    <text evidence="4 16">Cofactor biosynthesis; coenzyme A biosynthesis; CoA from (R)-pantothenate: step 1/5.</text>
</comment>
<sequence>MLLADVGNSRIKWVVDADGRWRVRGQMDHGKIGWAELAQQQWGGLPRPARVLIVSVAGPAVRAALTEWVWQAWGIDAEFVFSTAQACGVRNAYAEPARLGADRWVAMIAARDLARQACYVVDCGTALTLDALAADGQHRGGLIVPGIRLMRQALYRDTRQIPAEEGEPHLFGQSTRNAVWGGAIYAVAATIDGITERMMAVGGQGIRFLTGGGAEIILPYLQGSFRLEPDLIFHGLRVLAEQNDHSPVG</sequence>
<comment type="catalytic activity">
    <reaction evidence="1 16">
        <text>(R)-pantothenate + ATP = (R)-4'-phosphopantothenate + ADP + H(+)</text>
        <dbReference type="Rhea" id="RHEA:16373"/>
        <dbReference type="ChEBI" id="CHEBI:10986"/>
        <dbReference type="ChEBI" id="CHEBI:15378"/>
        <dbReference type="ChEBI" id="CHEBI:29032"/>
        <dbReference type="ChEBI" id="CHEBI:30616"/>
        <dbReference type="ChEBI" id="CHEBI:456216"/>
        <dbReference type="EC" id="2.7.1.33"/>
    </reaction>
</comment>
<dbReference type="GO" id="GO:0004594">
    <property type="term" value="F:pantothenate kinase activity"/>
    <property type="evidence" value="ECO:0007669"/>
    <property type="project" value="UniProtKB-UniRule"/>
</dbReference>
<dbReference type="AlphaFoldDB" id="W6M6C7"/>
<feature type="binding site" evidence="16">
    <location>
        <begin position="5"/>
        <end position="12"/>
    </location>
    <ligand>
        <name>ATP</name>
        <dbReference type="ChEBI" id="CHEBI:30616"/>
    </ligand>
</feature>
<comment type="cofactor">
    <cofactor evidence="16">
        <name>NH4(+)</name>
        <dbReference type="ChEBI" id="CHEBI:28938"/>
    </cofactor>
    <cofactor evidence="16">
        <name>K(+)</name>
        <dbReference type="ChEBI" id="CHEBI:29103"/>
    </cofactor>
    <text evidence="16">A monovalent cation. Ammonium or potassium.</text>
</comment>
<dbReference type="STRING" id="1400863.BN873_150078"/>
<dbReference type="RefSeq" id="WP_048670407.1">
    <property type="nucleotide sequence ID" value="NZ_CBTJ020000020.1"/>
</dbReference>
<evidence type="ECO:0000256" key="6">
    <source>
        <dbReference type="ARBA" id="ARBA00012102"/>
    </source>
</evidence>
<dbReference type="GO" id="GO:0005737">
    <property type="term" value="C:cytoplasm"/>
    <property type="evidence" value="ECO:0007669"/>
    <property type="project" value="UniProtKB-SubCell"/>
</dbReference>
<comment type="function">
    <text evidence="16">Catalyzes the phosphorylation of pantothenate (Pan), the first step in CoA biosynthesis.</text>
</comment>
<dbReference type="Proteomes" id="UP000035760">
    <property type="component" value="Unassembled WGS sequence"/>
</dbReference>
<keyword evidence="11 16" id="KW-0067">ATP-binding</keyword>
<gene>
    <name evidence="16" type="primary">coaX</name>
    <name evidence="17" type="ORF">BN873_150078</name>
</gene>
<keyword evidence="13 16" id="KW-0173">Coenzyme A biosynthesis</keyword>
<evidence type="ECO:0000256" key="11">
    <source>
        <dbReference type="ARBA" id="ARBA00022840"/>
    </source>
</evidence>
<dbReference type="EC" id="2.7.1.33" evidence="6 16"/>
<comment type="subcellular location">
    <subcellularLocation>
        <location evidence="3 16">Cytoplasm</location>
    </subcellularLocation>
</comment>
<dbReference type="EMBL" id="CBTJ020000020">
    <property type="protein sequence ID" value="CDI01290.1"/>
    <property type="molecule type" value="Genomic_DNA"/>
</dbReference>
<dbReference type="InterPro" id="IPR043129">
    <property type="entry name" value="ATPase_NBD"/>
</dbReference>
<protein>
    <recommendedName>
        <fullName evidence="15 16">Type III pantothenate kinase</fullName>
        <ecNumber evidence="6 16">2.7.1.33</ecNumber>
    </recommendedName>
    <alternativeName>
        <fullName evidence="16">PanK-III</fullName>
    </alternativeName>
    <alternativeName>
        <fullName evidence="16">Pantothenic acid kinase</fullName>
    </alternativeName>
</protein>
<evidence type="ECO:0000256" key="1">
    <source>
        <dbReference type="ARBA" id="ARBA00001206"/>
    </source>
</evidence>
<evidence type="ECO:0000256" key="14">
    <source>
        <dbReference type="ARBA" id="ARBA00038036"/>
    </source>
</evidence>
<keyword evidence="16" id="KW-0479">Metal-binding</keyword>
<evidence type="ECO:0000256" key="13">
    <source>
        <dbReference type="ARBA" id="ARBA00022993"/>
    </source>
</evidence>
<evidence type="ECO:0000256" key="8">
    <source>
        <dbReference type="ARBA" id="ARBA00022679"/>
    </source>
</evidence>
<accession>W6M6C7</accession>
<evidence type="ECO:0000313" key="18">
    <source>
        <dbReference type="Proteomes" id="UP000035760"/>
    </source>
</evidence>
<comment type="caution">
    <text evidence="17">The sequence shown here is derived from an EMBL/GenBank/DDBJ whole genome shotgun (WGS) entry which is preliminary data.</text>
</comment>
<evidence type="ECO:0000313" key="17">
    <source>
        <dbReference type="EMBL" id="CDI01290.1"/>
    </source>
</evidence>
<dbReference type="NCBIfam" id="TIGR00671">
    <property type="entry name" value="baf"/>
    <property type="match status" value="1"/>
</dbReference>
<evidence type="ECO:0000256" key="5">
    <source>
        <dbReference type="ARBA" id="ARBA00011738"/>
    </source>
</evidence>
<evidence type="ECO:0000256" key="12">
    <source>
        <dbReference type="ARBA" id="ARBA00022958"/>
    </source>
</evidence>
<dbReference type="PANTHER" id="PTHR34265:SF1">
    <property type="entry name" value="TYPE III PANTOTHENATE KINASE"/>
    <property type="match status" value="1"/>
</dbReference>
<keyword evidence="8 16" id="KW-0808">Transferase</keyword>
<dbReference type="Gene3D" id="3.30.420.40">
    <property type="match status" value="2"/>
</dbReference>
<comment type="cofactor">
    <cofactor evidence="2">
        <name>K(+)</name>
        <dbReference type="ChEBI" id="CHEBI:29103"/>
    </cofactor>
</comment>
<evidence type="ECO:0000256" key="16">
    <source>
        <dbReference type="HAMAP-Rule" id="MF_01274"/>
    </source>
</evidence>
<proteinExistence type="inferred from homology"/>
<dbReference type="InterPro" id="IPR004619">
    <property type="entry name" value="Type_III_PanK"/>
</dbReference>
<evidence type="ECO:0000256" key="9">
    <source>
        <dbReference type="ARBA" id="ARBA00022741"/>
    </source>
</evidence>
<name>W6M6C7_9GAMM</name>
<dbReference type="SUPFAM" id="SSF53067">
    <property type="entry name" value="Actin-like ATPase domain"/>
    <property type="match status" value="2"/>
</dbReference>
<feature type="binding site" evidence="16">
    <location>
        <position position="93"/>
    </location>
    <ligand>
        <name>substrate</name>
    </ligand>
</feature>
<comment type="subunit">
    <text evidence="5 16">Homodimer.</text>
</comment>
<keyword evidence="7 16" id="KW-0963">Cytoplasm</keyword>
<evidence type="ECO:0000256" key="10">
    <source>
        <dbReference type="ARBA" id="ARBA00022777"/>
    </source>
</evidence>
<feature type="binding site" evidence="16">
    <location>
        <position position="175"/>
    </location>
    <ligand>
        <name>substrate</name>
    </ligand>
</feature>
<dbReference type="GO" id="GO:0005524">
    <property type="term" value="F:ATP binding"/>
    <property type="evidence" value="ECO:0007669"/>
    <property type="project" value="UniProtKB-UniRule"/>
</dbReference>
<comment type="similarity">
    <text evidence="14 16">Belongs to the type III pantothenate kinase family.</text>
</comment>
<evidence type="ECO:0000256" key="4">
    <source>
        <dbReference type="ARBA" id="ARBA00005225"/>
    </source>
</evidence>
<evidence type="ECO:0000256" key="2">
    <source>
        <dbReference type="ARBA" id="ARBA00001958"/>
    </source>
</evidence>
<evidence type="ECO:0000256" key="15">
    <source>
        <dbReference type="ARBA" id="ARBA00040883"/>
    </source>
</evidence>
<organism evidence="17 18">
    <name type="scientific">Candidatus Competibacter denitrificans Run_A_D11</name>
    <dbReference type="NCBI Taxonomy" id="1400863"/>
    <lineage>
        <taxon>Bacteria</taxon>
        <taxon>Pseudomonadati</taxon>
        <taxon>Pseudomonadota</taxon>
        <taxon>Gammaproteobacteria</taxon>
        <taxon>Candidatus Competibacteraceae</taxon>
        <taxon>Candidatus Competibacter</taxon>
    </lineage>
</organism>
<dbReference type="PANTHER" id="PTHR34265">
    <property type="entry name" value="TYPE III PANTOTHENATE KINASE"/>
    <property type="match status" value="1"/>
</dbReference>
<feature type="binding site" evidence="16">
    <location>
        <position position="125"/>
    </location>
    <ligand>
        <name>ATP</name>
        <dbReference type="ChEBI" id="CHEBI:30616"/>
    </ligand>
</feature>
<evidence type="ECO:0000256" key="3">
    <source>
        <dbReference type="ARBA" id="ARBA00004496"/>
    </source>
</evidence>
<feature type="binding site" evidence="16">
    <location>
        <begin position="100"/>
        <end position="103"/>
    </location>
    <ligand>
        <name>substrate</name>
    </ligand>
</feature>
<dbReference type="CDD" id="cd24015">
    <property type="entry name" value="ASKHA_NBD_PanK-III"/>
    <property type="match status" value="1"/>
</dbReference>
<keyword evidence="12 16" id="KW-0630">Potassium</keyword>
<dbReference type="Pfam" id="PF03309">
    <property type="entry name" value="Pan_kinase"/>
    <property type="match status" value="1"/>
</dbReference>
<keyword evidence="10 16" id="KW-0418">Kinase</keyword>
<reference evidence="17" key="2">
    <citation type="submission" date="2014-03" db="EMBL/GenBank/DDBJ databases">
        <title>Candidatus Competibacter-lineage genomes retrieved from metagenomes reveal functional metabolic diversity.</title>
        <authorList>
            <person name="McIlroy S.J."/>
            <person name="Albertsen M."/>
            <person name="Andresen E.K."/>
            <person name="Saunders A.M."/>
            <person name="Kristiansen R."/>
            <person name="Stokholm-Bjerregaard M."/>
            <person name="Nielsen K.L."/>
            <person name="Nielsen P.H."/>
        </authorList>
    </citation>
    <scope>NUCLEOTIDE SEQUENCE</scope>
    <source>
        <strain evidence="17">Run_A_D11</strain>
    </source>
</reference>
<feature type="binding site" evidence="16">
    <location>
        <position position="122"/>
    </location>
    <ligand>
        <name>K(+)</name>
        <dbReference type="ChEBI" id="CHEBI:29103"/>
    </ligand>
</feature>
<keyword evidence="9 16" id="KW-0547">Nucleotide-binding</keyword>
<dbReference type="HAMAP" id="MF_01274">
    <property type="entry name" value="Pantothen_kinase_3"/>
    <property type="match status" value="1"/>
</dbReference>
<dbReference type="GO" id="GO:0015937">
    <property type="term" value="P:coenzyme A biosynthetic process"/>
    <property type="evidence" value="ECO:0007669"/>
    <property type="project" value="UniProtKB-UniRule"/>
</dbReference>
<keyword evidence="18" id="KW-1185">Reference proteome</keyword>
<dbReference type="GO" id="GO:0046872">
    <property type="term" value="F:metal ion binding"/>
    <property type="evidence" value="ECO:0007669"/>
    <property type="project" value="UniProtKB-KW"/>
</dbReference>
<feature type="active site" description="Proton acceptor" evidence="16">
    <location>
        <position position="102"/>
    </location>
</feature>
<evidence type="ECO:0000256" key="7">
    <source>
        <dbReference type="ARBA" id="ARBA00022490"/>
    </source>
</evidence>
<dbReference type="UniPathway" id="UPA00241">
    <property type="reaction ID" value="UER00352"/>
</dbReference>
<reference evidence="17" key="1">
    <citation type="submission" date="2013-07" db="EMBL/GenBank/DDBJ databases">
        <authorList>
            <person name="McIlroy S."/>
        </authorList>
    </citation>
    <scope>NUCLEOTIDE SEQUENCE [LARGE SCALE GENOMIC DNA]</scope>
    <source>
        <strain evidence="17">Run_A_D11</strain>
    </source>
</reference>